<dbReference type="InterPro" id="IPR000228">
    <property type="entry name" value="RNA3'_term_phos_cyc"/>
</dbReference>
<dbReference type="InterPro" id="IPR013791">
    <property type="entry name" value="RNA3'-term_phos_cycl_insert"/>
</dbReference>
<dbReference type="Pfam" id="PF01137">
    <property type="entry name" value="RTC"/>
    <property type="match status" value="1"/>
</dbReference>
<evidence type="ECO:0000256" key="1">
    <source>
        <dbReference type="ARBA" id="ARBA00009206"/>
    </source>
</evidence>
<feature type="domain" description="RNA 3'-terminal phosphate cyclase" evidence="7">
    <location>
        <begin position="9"/>
        <end position="323"/>
    </location>
</feature>
<comment type="subcellular location">
    <subcellularLocation>
        <location evidence="5">Cytoplasm</location>
    </subcellularLocation>
</comment>
<evidence type="ECO:0000256" key="4">
    <source>
        <dbReference type="ARBA" id="ARBA00024481"/>
    </source>
</evidence>
<dbReference type="NCBIfam" id="TIGR03399">
    <property type="entry name" value="RNA_3prim_cycl"/>
    <property type="match status" value="1"/>
</dbReference>
<comment type="function">
    <text evidence="5">Catalyzes the conversion of 3'-phosphate to a 2',3'-cyclic phosphodiester at the end of RNA. The mechanism of action of the enzyme occurs in 3 steps: (A) adenylation of the enzyme by ATP; (B) transfer of adenylate to an RNA-N3'P to produce RNA-N3'PP5'A; (C) and attack of the adjacent 2'-hydroxyl on the 3'-phosphorus in the diester linkage to produce the cyclic end product. The biological role of this enzyme is unknown but it is likely to function in some aspects of cellular RNA processing.</text>
</comment>
<dbReference type="InterPro" id="IPR023797">
    <property type="entry name" value="RNA3'_phos_cyclase_dom"/>
</dbReference>
<dbReference type="EC" id="6.5.1.4" evidence="5 6"/>
<dbReference type="GO" id="GO:0005524">
    <property type="term" value="F:ATP binding"/>
    <property type="evidence" value="ECO:0007669"/>
    <property type="project" value="UniProtKB-KW"/>
</dbReference>
<dbReference type="Gene3D" id="3.30.360.20">
    <property type="entry name" value="RNA 3'-terminal phosphate cyclase, insert domain"/>
    <property type="match status" value="1"/>
</dbReference>
<dbReference type="OrthoDB" id="9789235at2"/>
<dbReference type="Proteomes" id="UP000320496">
    <property type="component" value="Chromosome"/>
</dbReference>
<gene>
    <name evidence="5 9" type="primary">rtcA</name>
    <name evidence="9" type="ORF">Mal4_32350</name>
</gene>
<name>A0A517Z8V8_9PLAN</name>
<accession>A0A517Z8V8</accession>
<keyword evidence="5" id="KW-0067">ATP-binding</keyword>
<keyword evidence="10" id="KW-1185">Reference proteome</keyword>
<dbReference type="SUPFAM" id="SSF52913">
    <property type="entry name" value="RNA 3'-terminal phosphate cyclase, RPTC, insert domain"/>
    <property type="match status" value="1"/>
</dbReference>
<feature type="binding site" evidence="5">
    <location>
        <position position="100"/>
    </location>
    <ligand>
        <name>ATP</name>
        <dbReference type="ChEBI" id="CHEBI:30616"/>
    </ligand>
</feature>
<dbReference type="InterPro" id="IPR013792">
    <property type="entry name" value="RNA3'P_cycl/enolpyr_Trfase_a/b"/>
</dbReference>
<evidence type="ECO:0000256" key="5">
    <source>
        <dbReference type="HAMAP-Rule" id="MF_00200"/>
    </source>
</evidence>
<evidence type="ECO:0000256" key="6">
    <source>
        <dbReference type="NCBIfam" id="TIGR03399"/>
    </source>
</evidence>
<dbReference type="AlphaFoldDB" id="A0A517Z8V8"/>
<comment type="catalytic activity">
    <reaction evidence="4 5">
        <text>a 3'-end 3'-phospho-ribonucleotide-RNA + ATP = a 3'-end 2',3'-cyclophospho-ribonucleotide-RNA + AMP + diphosphate</text>
        <dbReference type="Rhea" id="RHEA:23976"/>
        <dbReference type="Rhea" id="RHEA-COMP:10463"/>
        <dbReference type="Rhea" id="RHEA-COMP:10464"/>
        <dbReference type="ChEBI" id="CHEBI:30616"/>
        <dbReference type="ChEBI" id="CHEBI:33019"/>
        <dbReference type="ChEBI" id="CHEBI:83062"/>
        <dbReference type="ChEBI" id="CHEBI:83064"/>
        <dbReference type="ChEBI" id="CHEBI:456215"/>
        <dbReference type="EC" id="6.5.1.4"/>
    </reaction>
</comment>
<keyword evidence="3 5" id="KW-0547">Nucleotide-binding</keyword>
<dbReference type="Gene3D" id="3.65.10.20">
    <property type="entry name" value="RNA 3'-terminal phosphate cyclase domain"/>
    <property type="match status" value="1"/>
</dbReference>
<evidence type="ECO:0000256" key="2">
    <source>
        <dbReference type="ARBA" id="ARBA00022598"/>
    </source>
</evidence>
<dbReference type="Pfam" id="PF05189">
    <property type="entry name" value="RTC_insert"/>
    <property type="match status" value="1"/>
</dbReference>
<feature type="domain" description="RNA 3'-terminal phosphate cyclase insert" evidence="8">
    <location>
        <begin position="180"/>
        <end position="273"/>
    </location>
</feature>
<dbReference type="NCBIfam" id="NF003246">
    <property type="entry name" value="PRK04204.1-2"/>
    <property type="match status" value="1"/>
</dbReference>
<evidence type="ECO:0000313" key="10">
    <source>
        <dbReference type="Proteomes" id="UP000320496"/>
    </source>
</evidence>
<feature type="binding site" evidence="5">
    <location>
        <begin position="282"/>
        <end position="286"/>
    </location>
    <ligand>
        <name>ATP</name>
        <dbReference type="ChEBI" id="CHEBI:30616"/>
    </ligand>
</feature>
<keyword evidence="2 5" id="KW-0436">Ligase</keyword>
<proteinExistence type="inferred from homology"/>
<dbReference type="SUPFAM" id="SSF55205">
    <property type="entry name" value="EPT/RTPC-like"/>
    <property type="match status" value="1"/>
</dbReference>
<reference evidence="9 10" key="1">
    <citation type="submission" date="2019-02" db="EMBL/GenBank/DDBJ databases">
        <title>Deep-cultivation of Planctomycetes and their phenomic and genomic characterization uncovers novel biology.</title>
        <authorList>
            <person name="Wiegand S."/>
            <person name="Jogler M."/>
            <person name="Boedeker C."/>
            <person name="Pinto D."/>
            <person name="Vollmers J."/>
            <person name="Rivas-Marin E."/>
            <person name="Kohn T."/>
            <person name="Peeters S.H."/>
            <person name="Heuer A."/>
            <person name="Rast P."/>
            <person name="Oberbeckmann S."/>
            <person name="Bunk B."/>
            <person name="Jeske O."/>
            <person name="Meyerdierks A."/>
            <person name="Storesund J.E."/>
            <person name="Kallscheuer N."/>
            <person name="Luecker S."/>
            <person name="Lage O.M."/>
            <person name="Pohl T."/>
            <person name="Merkel B.J."/>
            <person name="Hornburger P."/>
            <person name="Mueller R.-W."/>
            <person name="Bruemmer F."/>
            <person name="Labrenz M."/>
            <person name="Spormann A.M."/>
            <person name="Op den Camp H."/>
            <person name="Overmann J."/>
            <person name="Amann R."/>
            <person name="Jetten M.S.M."/>
            <person name="Mascher T."/>
            <person name="Medema M.H."/>
            <person name="Devos D.P."/>
            <person name="Kaster A.-K."/>
            <person name="Ovreas L."/>
            <person name="Rohde M."/>
            <person name="Galperin M.Y."/>
            <person name="Jogler C."/>
        </authorList>
    </citation>
    <scope>NUCLEOTIDE SEQUENCE [LARGE SCALE GENOMIC DNA]</scope>
    <source>
        <strain evidence="9 10">Mal4</strain>
    </source>
</reference>
<dbReference type="PANTHER" id="PTHR11096">
    <property type="entry name" value="RNA 3' TERMINAL PHOSPHATE CYCLASE"/>
    <property type="match status" value="1"/>
</dbReference>
<dbReference type="GO" id="GO:0003963">
    <property type="term" value="F:RNA-3'-phosphate cyclase activity"/>
    <property type="evidence" value="ECO:0007669"/>
    <property type="project" value="UniProtKB-UniRule"/>
</dbReference>
<dbReference type="KEGG" id="mri:Mal4_32350"/>
<dbReference type="InterPro" id="IPR017770">
    <property type="entry name" value="RNA3'_term_phos_cyc_type_1"/>
</dbReference>
<comment type="similarity">
    <text evidence="1 5">Belongs to the RNA 3'-terminal cyclase family. Type 1 subfamily.</text>
</comment>
<evidence type="ECO:0000313" key="9">
    <source>
        <dbReference type="EMBL" id="QDU38903.1"/>
    </source>
</evidence>
<sequence>MIEIDGAFGEGGGQIVRSSLTLALATGQPVRIFNIRAGRKKPGLLRQHLTSLQAAARVGNARVEGAAPGSREIRFWPGPVTGGTYHFSVGSAGSTTLVLQTILPVLLTADAPSNVVIEGGTHNPFAPPFPYLDRTFIPLINRLGPQVSLTLHRPGFFPAGGGKLEVAVEPAVTLGRLELTERGDVQSIRATVIVASLPRHIAERELKVLGRQLDLRPGQLQIHEETRSHGPGNIVLVEIEMEELTEVVTGFGERGKPAERVARDAAREANEFLEAEVPIGQHLADQLLLPLALGSGGVYLTGPLTPHTETNIDVIRTFTGCGITTETTPEGTIRVEIAPGG</sequence>
<dbReference type="InterPro" id="IPR036553">
    <property type="entry name" value="RPTC_insert"/>
</dbReference>
<dbReference type="EMBL" id="CP036275">
    <property type="protein sequence ID" value="QDU38903.1"/>
    <property type="molecule type" value="Genomic_DNA"/>
</dbReference>
<evidence type="ECO:0000259" key="7">
    <source>
        <dbReference type="Pfam" id="PF01137"/>
    </source>
</evidence>
<dbReference type="PANTHER" id="PTHR11096:SF0">
    <property type="entry name" value="RNA 3'-TERMINAL PHOSPHATE CYCLASE"/>
    <property type="match status" value="1"/>
</dbReference>
<keyword evidence="5" id="KW-0963">Cytoplasm</keyword>
<dbReference type="PIRSF" id="PIRSF005378">
    <property type="entry name" value="RNA3'_term_phos_cycl_euk"/>
    <property type="match status" value="1"/>
</dbReference>
<feature type="active site" description="Tele-AMP-histidine intermediate" evidence="5">
    <location>
        <position position="307"/>
    </location>
</feature>
<dbReference type="GO" id="GO:0005737">
    <property type="term" value="C:cytoplasm"/>
    <property type="evidence" value="ECO:0007669"/>
    <property type="project" value="UniProtKB-SubCell"/>
</dbReference>
<evidence type="ECO:0000256" key="3">
    <source>
        <dbReference type="ARBA" id="ARBA00022741"/>
    </source>
</evidence>
<dbReference type="GO" id="GO:0006396">
    <property type="term" value="P:RNA processing"/>
    <property type="evidence" value="ECO:0007669"/>
    <property type="project" value="UniProtKB-UniRule"/>
</dbReference>
<dbReference type="RefSeq" id="WP_145370144.1">
    <property type="nucleotide sequence ID" value="NZ_CP036275.1"/>
</dbReference>
<organism evidence="9 10">
    <name type="scientific">Maioricimonas rarisocia</name>
    <dbReference type="NCBI Taxonomy" id="2528026"/>
    <lineage>
        <taxon>Bacteria</taxon>
        <taxon>Pseudomonadati</taxon>
        <taxon>Planctomycetota</taxon>
        <taxon>Planctomycetia</taxon>
        <taxon>Planctomycetales</taxon>
        <taxon>Planctomycetaceae</taxon>
        <taxon>Maioricimonas</taxon>
    </lineage>
</organism>
<dbReference type="InterPro" id="IPR037136">
    <property type="entry name" value="RNA3'_phos_cyclase_dom_sf"/>
</dbReference>
<dbReference type="HAMAP" id="MF_00200">
    <property type="entry name" value="RTC"/>
    <property type="match status" value="1"/>
</dbReference>
<protein>
    <recommendedName>
        <fullName evidence="5 6">RNA 3'-terminal phosphate cyclase</fullName>
        <shortName evidence="5">RNA cyclase</shortName>
        <shortName evidence="5">RNA-3'-phosphate cyclase</shortName>
        <ecNumber evidence="5 6">6.5.1.4</ecNumber>
    </recommendedName>
</protein>
<evidence type="ECO:0000259" key="8">
    <source>
        <dbReference type="Pfam" id="PF05189"/>
    </source>
</evidence>